<evidence type="ECO:0000256" key="10">
    <source>
        <dbReference type="ARBA" id="ARBA00042775"/>
    </source>
</evidence>
<reference evidence="14" key="1">
    <citation type="journal article" date="2010" name="Int. J. Syst. Evol. Microbiol.">
        <title>Porticoccus litoralis gen. nov., sp. nov., a gammaproteobacterium isolated from the Yellow Sea.</title>
        <authorList>
            <person name="Oh H.M."/>
            <person name="Kim H."/>
            <person name="Kim K.M."/>
            <person name="Min G.S."/>
            <person name="Cho J.C."/>
        </authorList>
    </citation>
    <scope>NUCLEOTIDE SEQUENCE</scope>
    <source>
        <strain evidence="14">DSM 25064</strain>
    </source>
</reference>
<evidence type="ECO:0000256" key="1">
    <source>
        <dbReference type="ARBA" id="ARBA00004382"/>
    </source>
</evidence>
<dbReference type="InterPro" id="IPR000297">
    <property type="entry name" value="PPIase_PpiC"/>
</dbReference>
<evidence type="ECO:0000313" key="15">
    <source>
        <dbReference type="Proteomes" id="UP001178354"/>
    </source>
</evidence>
<keyword evidence="7" id="KW-0143">Chaperone</keyword>
<keyword evidence="4 12" id="KW-0812">Transmembrane</keyword>
<keyword evidence="6 12" id="KW-0472">Membrane</keyword>
<evidence type="ECO:0000256" key="2">
    <source>
        <dbReference type="ARBA" id="ARBA00022475"/>
    </source>
</evidence>
<dbReference type="InterPro" id="IPR027304">
    <property type="entry name" value="Trigger_fact/SurA_dom_sf"/>
</dbReference>
<evidence type="ECO:0000256" key="4">
    <source>
        <dbReference type="ARBA" id="ARBA00022692"/>
    </source>
</evidence>
<dbReference type="PROSITE" id="PS01096">
    <property type="entry name" value="PPIC_PPIASE_1"/>
    <property type="match status" value="1"/>
</dbReference>
<dbReference type="PANTHER" id="PTHR47529">
    <property type="entry name" value="PEPTIDYL-PROLYL CIS-TRANS ISOMERASE D"/>
    <property type="match status" value="1"/>
</dbReference>
<dbReference type="InterPro" id="IPR052029">
    <property type="entry name" value="PpiD_chaperone"/>
</dbReference>
<dbReference type="InterPro" id="IPR023058">
    <property type="entry name" value="PPIase_PpiC_CS"/>
</dbReference>
<evidence type="ECO:0000259" key="13">
    <source>
        <dbReference type="PROSITE" id="PS50198"/>
    </source>
</evidence>
<dbReference type="RefSeq" id="WP_305169304.1">
    <property type="nucleotide sequence ID" value="NZ_JAUUUU010000001.1"/>
</dbReference>
<dbReference type="Pfam" id="PF13624">
    <property type="entry name" value="SurA_N_3"/>
    <property type="match status" value="1"/>
</dbReference>
<dbReference type="Proteomes" id="UP001178354">
    <property type="component" value="Unassembled WGS sequence"/>
</dbReference>
<dbReference type="InterPro" id="IPR046357">
    <property type="entry name" value="PPIase_dom_sf"/>
</dbReference>
<keyword evidence="11" id="KW-0413">Isomerase</keyword>
<dbReference type="SUPFAM" id="SSF109998">
    <property type="entry name" value="Triger factor/SurA peptide-binding domain-like"/>
    <property type="match status" value="1"/>
</dbReference>
<evidence type="ECO:0000256" key="8">
    <source>
        <dbReference type="ARBA" id="ARBA00038408"/>
    </source>
</evidence>
<reference evidence="14" key="2">
    <citation type="submission" date="2023-08" db="EMBL/GenBank/DDBJ databases">
        <authorList>
            <person name="Luo J."/>
        </authorList>
    </citation>
    <scope>NUCLEOTIDE SEQUENCE</scope>
    <source>
        <strain evidence="14">DSM 25064</strain>
    </source>
</reference>
<keyword evidence="11" id="KW-0697">Rotamase</keyword>
<accession>A0AAW8B1Z2</accession>
<comment type="similarity">
    <text evidence="8">Belongs to the PpiD chaperone family.</text>
</comment>
<keyword evidence="3" id="KW-0997">Cell inner membrane</keyword>
<evidence type="ECO:0000256" key="6">
    <source>
        <dbReference type="ARBA" id="ARBA00023136"/>
    </source>
</evidence>
<evidence type="ECO:0000256" key="9">
    <source>
        <dbReference type="ARBA" id="ARBA00040743"/>
    </source>
</evidence>
<dbReference type="PANTHER" id="PTHR47529:SF1">
    <property type="entry name" value="PERIPLASMIC CHAPERONE PPID"/>
    <property type="match status" value="1"/>
</dbReference>
<dbReference type="PROSITE" id="PS50198">
    <property type="entry name" value="PPIC_PPIASE_2"/>
    <property type="match status" value="1"/>
</dbReference>
<feature type="transmembrane region" description="Helical" evidence="12">
    <location>
        <begin position="12"/>
        <end position="35"/>
    </location>
</feature>
<gene>
    <name evidence="14" type="ORF">Q8A57_02280</name>
</gene>
<dbReference type="SUPFAM" id="SSF54534">
    <property type="entry name" value="FKBP-like"/>
    <property type="match status" value="1"/>
</dbReference>
<keyword evidence="15" id="KW-1185">Reference proteome</keyword>
<dbReference type="AlphaFoldDB" id="A0AAW8B1Z2"/>
<evidence type="ECO:0000313" key="14">
    <source>
        <dbReference type="EMBL" id="MDP1519792.1"/>
    </source>
</evidence>
<proteinExistence type="inferred from homology"/>
<evidence type="ECO:0000256" key="11">
    <source>
        <dbReference type="PROSITE-ProRule" id="PRU00278"/>
    </source>
</evidence>
<evidence type="ECO:0000256" key="3">
    <source>
        <dbReference type="ARBA" id="ARBA00022519"/>
    </source>
</evidence>
<organism evidence="14 15">
    <name type="scientific">Porticoccus litoralis</name>
    <dbReference type="NCBI Taxonomy" id="434086"/>
    <lineage>
        <taxon>Bacteria</taxon>
        <taxon>Pseudomonadati</taxon>
        <taxon>Pseudomonadota</taxon>
        <taxon>Gammaproteobacteria</taxon>
        <taxon>Cellvibrionales</taxon>
        <taxon>Porticoccaceae</taxon>
        <taxon>Porticoccus</taxon>
    </lineage>
</organism>
<keyword evidence="5 12" id="KW-1133">Transmembrane helix</keyword>
<comment type="caution">
    <text evidence="14">The sequence shown here is derived from an EMBL/GenBank/DDBJ whole genome shotgun (WGS) entry which is preliminary data.</text>
</comment>
<dbReference type="EMBL" id="JAUUUU010000001">
    <property type="protein sequence ID" value="MDP1519792.1"/>
    <property type="molecule type" value="Genomic_DNA"/>
</dbReference>
<comment type="subcellular location">
    <subcellularLocation>
        <location evidence="1">Cell inner membrane</location>
        <topology evidence="1">Single-pass type II membrane protein</topology>
        <orientation evidence="1">Periplasmic side</orientation>
    </subcellularLocation>
</comment>
<dbReference type="Pfam" id="PF00639">
    <property type="entry name" value="Rotamase"/>
    <property type="match status" value="1"/>
</dbReference>
<dbReference type="GO" id="GO:0005886">
    <property type="term" value="C:plasma membrane"/>
    <property type="evidence" value="ECO:0007669"/>
    <property type="project" value="UniProtKB-SubCell"/>
</dbReference>
<evidence type="ECO:0000256" key="7">
    <source>
        <dbReference type="ARBA" id="ARBA00023186"/>
    </source>
</evidence>
<protein>
    <recommendedName>
        <fullName evidence="9">Periplasmic chaperone PpiD</fullName>
    </recommendedName>
    <alternativeName>
        <fullName evidence="10">Periplasmic folding chaperone</fullName>
    </alternativeName>
</protein>
<keyword evidence="2" id="KW-1003">Cell membrane</keyword>
<name>A0AAW8B1Z2_9GAMM</name>
<dbReference type="Gene3D" id="3.10.50.40">
    <property type="match status" value="1"/>
</dbReference>
<evidence type="ECO:0000256" key="12">
    <source>
        <dbReference type="SAM" id="Phobius"/>
    </source>
</evidence>
<dbReference type="Gene3D" id="1.10.4030.10">
    <property type="entry name" value="Porin chaperone SurA, peptide-binding domain"/>
    <property type="match status" value="1"/>
</dbReference>
<dbReference type="GO" id="GO:0003755">
    <property type="term" value="F:peptidyl-prolyl cis-trans isomerase activity"/>
    <property type="evidence" value="ECO:0007669"/>
    <property type="project" value="UniProtKB-KW"/>
</dbReference>
<sequence>MLQNFRDNLHGATKGVLIAIIIVPFALFGVDALFMSGSAVEEAANVNGETITELRLQQAVVLQKQQILNRYENIDPTLVDEDQLRSPVMQQLIRQKVVEQAAVDQGMGVDKTLYRILLEVPDFQTDGKFDTERYEFVLRQMGYSPTSYNKLLTTDMVTNQFMQGVAATGFSTLQESKLLAGITEQTRDYYYLTIPRAPLLDTIEVAEADIESYYTANQDEFRSEEKLVVEYVELTPASFTEEVDLEQSMVDEVVDAKIAAAASRRSRHVAQILLEVQDDDSHLEKLAEIQKKLEAGESFADLAREYSEDYGTAEQGGDLGYIQAGDLPESLGAALDQLAVGEVSGLVESELGVHLIKLLDEKSADVPSREQLEPSVRQELLHQLALELLPVRIEELKDLSYNADSLESVANRLGVPLKVSQPFGRREGAGISSNPVVVQAAFSQPVLDDGLASEVLELADDHVLVLKLKERIPETLQPLADVRDQIETILKAQYASRELQQRGEALAERARAGESIEDIAKQEELEWQVSLDTKRFSGNQVSQIRDRVFDMSEPGSKPVIDNLILNNGDYVLVSLVKVQEGDFSQLSSEQQNLLTATVALTNASRDYQAYERILLEQADVASKY</sequence>
<evidence type="ECO:0000256" key="5">
    <source>
        <dbReference type="ARBA" id="ARBA00022989"/>
    </source>
</evidence>
<feature type="domain" description="PpiC" evidence="13">
    <location>
        <begin position="264"/>
        <end position="360"/>
    </location>
</feature>